<reference evidence="3 4" key="1">
    <citation type="journal article" date="2013" name="Nature">
        <title>Insights into bilaterian evolution from three spiralian genomes.</title>
        <authorList>
            <person name="Simakov O."/>
            <person name="Marletaz F."/>
            <person name="Cho S.J."/>
            <person name="Edsinger-Gonzales E."/>
            <person name="Havlak P."/>
            <person name="Hellsten U."/>
            <person name="Kuo D.H."/>
            <person name="Larsson T."/>
            <person name="Lv J."/>
            <person name="Arendt D."/>
            <person name="Savage R."/>
            <person name="Osoegawa K."/>
            <person name="de Jong P."/>
            <person name="Grimwood J."/>
            <person name="Chapman J.A."/>
            <person name="Shapiro H."/>
            <person name="Aerts A."/>
            <person name="Otillar R.P."/>
            <person name="Terry A.Y."/>
            <person name="Boore J.L."/>
            <person name="Grigoriev I.V."/>
            <person name="Lindberg D.R."/>
            <person name="Seaver E.C."/>
            <person name="Weisblat D.A."/>
            <person name="Putnam N.H."/>
            <person name="Rokhsar D.S."/>
        </authorList>
    </citation>
    <scope>NUCLEOTIDE SEQUENCE [LARGE SCALE GENOMIC DNA]</scope>
</reference>
<dbReference type="EMBL" id="KB203188">
    <property type="protein sequence ID" value="ESO86007.1"/>
    <property type="molecule type" value="Genomic_DNA"/>
</dbReference>
<dbReference type="KEGG" id="lgi:LOTGIDRAFT_235605"/>
<evidence type="ECO:0000313" key="4">
    <source>
        <dbReference type="Proteomes" id="UP000030746"/>
    </source>
</evidence>
<dbReference type="InterPro" id="IPR011992">
    <property type="entry name" value="EF-hand-dom_pair"/>
</dbReference>
<feature type="compositionally biased region" description="Polar residues" evidence="1">
    <location>
        <begin position="37"/>
        <end position="47"/>
    </location>
</feature>
<evidence type="ECO:0000313" key="3">
    <source>
        <dbReference type="EMBL" id="ESO86007.1"/>
    </source>
</evidence>
<dbReference type="OrthoDB" id="26525at2759"/>
<dbReference type="PROSITE" id="PS50222">
    <property type="entry name" value="EF_HAND_2"/>
    <property type="match status" value="1"/>
</dbReference>
<dbReference type="SUPFAM" id="SSF47473">
    <property type="entry name" value="EF-hand"/>
    <property type="match status" value="1"/>
</dbReference>
<dbReference type="Gene3D" id="1.10.238.10">
    <property type="entry name" value="EF-hand"/>
    <property type="match status" value="1"/>
</dbReference>
<accession>V3ZNW7</accession>
<dbReference type="RefSeq" id="XP_009063260.1">
    <property type="nucleotide sequence ID" value="XM_009065012.1"/>
</dbReference>
<evidence type="ECO:0000256" key="1">
    <source>
        <dbReference type="SAM" id="MobiDB-lite"/>
    </source>
</evidence>
<dbReference type="InterPro" id="IPR002048">
    <property type="entry name" value="EF_hand_dom"/>
</dbReference>
<proteinExistence type="predicted"/>
<name>V3ZNW7_LOTGI</name>
<protein>
    <recommendedName>
        <fullName evidence="2">EF-hand domain-containing protein</fullName>
    </recommendedName>
</protein>
<evidence type="ECO:0000259" key="2">
    <source>
        <dbReference type="PROSITE" id="PS50222"/>
    </source>
</evidence>
<dbReference type="CTD" id="20249899"/>
<dbReference type="GO" id="GO:0005509">
    <property type="term" value="F:calcium ion binding"/>
    <property type="evidence" value="ECO:0007669"/>
    <property type="project" value="InterPro"/>
</dbReference>
<dbReference type="GeneID" id="20249899"/>
<organism evidence="3 4">
    <name type="scientific">Lottia gigantea</name>
    <name type="common">Giant owl limpet</name>
    <dbReference type="NCBI Taxonomy" id="225164"/>
    <lineage>
        <taxon>Eukaryota</taxon>
        <taxon>Metazoa</taxon>
        <taxon>Spiralia</taxon>
        <taxon>Lophotrochozoa</taxon>
        <taxon>Mollusca</taxon>
        <taxon>Gastropoda</taxon>
        <taxon>Patellogastropoda</taxon>
        <taxon>Lottioidea</taxon>
        <taxon>Lottiidae</taxon>
        <taxon>Lottia</taxon>
    </lineage>
</organism>
<dbReference type="Proteomes" id="UP000030746">
    <property type="component" value="Unassembled WGS sequence"/>
</dbReference>
<gene>
    <name evidence="3" type="ORF">LOTGIDRAFT_235605</name>
</gene>
<feature type="region of interest" description="Disordered" evidence="1">
    <location>
        <begin position="26"/>
        <end position="79"/>
    </location>
</feature>
<dbReference type="HOGENOM" id="CLU_1058804_0_0_1"/>
<dbReference type="AlphaFoldDB" id="V3ZNW7"/>
<feature type="domain" description="EF-hand" evidence="2">
    <location>
        <begin position="120"/>
        <end position="155"/>
    </location>
</feature>
<keyword evidence="4" id="KW-1185">Reference proteome</keyword>
<sequence length="263" mass="29199">MLCCCCASKNDDTKVPILHSDAEILEPDPGKKRDSINGHTIVQNGPDSTEMGDKVSKNSTETEGMAEIKSKPSDGGIEDISNVQPVIPLTIVDDETLEDHEEDMSELHRKESISLSKDEIESLYFKAEFACMDLGKDGKLCYSEFVRLLAGLGYHLGVPGAKKVWKDCGKYESSYMTLREYVDLMKNDDELEKATSSCRSVFAAFDWDSSGWASKSDIIKGLETVLGITVTPQLEQKIQAMDSNKDGCVYYGDYLKMQLKGFK</sequence>